<feature type="transmembrane region" description="Helical" evidence="9">
    <location>
        <begin position="84"/>
        <end position="106"/>
    </location>
</feature>
<feature type="compositionally biased region" description="Polar residues" evidence="8">
    <location>
        <begin position="352"/>
        <end position="363"/>
    </location>
</feature>
<evidence type="ECO:0000256" key="3">
    <source>
        <dbReference type="ARBA" id="ARBA00022692"/>
    </source>
</evidence>
<evidence type="ECO:0000256" key="7">
    <source>
        <dbReference type="ARBA" id="ARBA00023265"/>
    </source>
</evidence>
<sequence>MADKYGVNTILSEWLLVILIVLSLGFEVIFHKLEHWVTHKHHHLATIVKTLYRELMILGIISFSFIFYEISAKPDKDIIFSFEFAHVFIFLLAVLYSLVVLGSMFTSLRLSARWKKTEKVDLVTYLQLKDKYTRFRLRIHKHRGPYWRNFQWWFPHFPDLWQYWQLHEMMAFHDIRFQFIFYRNLPEHFRFSSFLRRIKSVTFVELVESHWSLYVILLAVVLGDITRRIVISDPTQSGNTDVAESAFIVGSAIALSLCVQVLAMKIRSVYWELTKNPRIYYEGVQAEDVVQEIAAAKARMLEGRDSQGISRSGLSTVPTSVTYDESGNEADSEMDIRMSMGDSARTDATLPSGRNSRVSTQLGVPNPEEGTSILDHADVAILIEEPKEEDEDEIMPVSERATDIEPPGFKPMMPAPVVNPVELDELASRHSLDVRKFKYGTGVRAATTLGVAPQSQPSSGYESPAHGQPDVQVPIEFDEVVSRHSLDLSRPGGPEAVSRPSHLNRKASVAIAAVEAARRRASDNQFGRRSLDSQGAGERARPIADSNRFVGSPRMLSKLSSRGASTDEEGRASSDYSRRSSERKKRSIELARAMPRDEMATRNQTMQDRVVDRSGLMPSVRPGGGSSAGRRSAAAASRSISDEMQSEESSDLGKYKQGVSDPQDIARHQSLAFMNATILKNMEDQEHAKQEEPNEYHWFVKKLFPRLARVASPVEKLFWCGSHKFFLWCVEFVMFFSTVLVAASTGSVFLILVENNNSKFDVKMDEWNIAAMVLAVLNLLFVLFRIAGIIKKFIFILNNASLVPESLAIRAIHNVNKKQAKKHANQEMDSDSELSGSETEREDVESALERRKTLGRFFRKEAESGNMPGITASRMSQGITVDGTRRRFGLRRSSRKNSGEEETHDIGEYPQKREFERGAPPGVDVV</sequence>
<evidence type="ECO:0000256" key="4">
    <source>
        <dbReference type="ARBA" id="ARBA00022821"/>
    </source>
</evidence>
<dbReference type="GO" id="GO:0016020">
    <property type="term" value="C:membrane"/>
    <property type="evidence" value="ECO:0007669"/>
    <property type="project" value="UniProtKB-SubCell"/>
</dbReference>
<dbReference type="Proteomes" id="UP000012073">
    <property type="component" value="Unassembled WGS sequence"/>
</dbReference>
<evidence type="ECO:0000256" key="5">
    <source>
        <dbReference type="ARBA" id="ARBA00022989"/>
    </source>
</evidence>
<dbReference type="EMBL" id="HG001650">
    <property type="protein sequence ID" value="CDF33569.1"/>
    <property type="molecule type" value="Genomic_DNA"/>
</dbReference>
<name>R7Q6C9_CHOCR</name>
<dbReference type="RefSeq" id="XP_005713372.1">
    <property type="nucleotide sequence ID" value="XM_005713315.1"/>
</dbReference>
<feature type="transmembrane region" description="Helical" evidence="9">
    <location>
        <begin position="767"/>
        <end position="787"/>
    </location>
</feature>
<feature type="region of interest" description="Disordered" evidence="8">
    <location>
        <begin position="820"/>
        <end position="846"/>
    </location>
</feature>
<dbReference type="InterPro" id="IPR004326">
    <property type="entry name" value="Mlo"/>
</dbReference>
<feature type="region of interest" description="Disordered" evidence="8">
    <location>
        <begin position="518"/>
        <end position="659"/>
    </location>
</feature>
<evidence type="ECO:0000256" key="2">
    <source>
        <dbReference type="ARBA" id="ARBA00006574"/>
    </source>
</evidence>
<feature type="region of interest" description="Disordered" evidence="8">
    <location>
        <begin position="307"/>
        <end position="371"/>
    </location>
</feature>
<evidence type="ECO:0000256" key="8">
    <source>
        <dbReference type="SAM" id="MobiDB-lite"/>
    </source>
</evidence>
<feature type="transmembrane region" description="Helical" evidence="9">
    <location>
        <begin position="51"/>
        <end position="72"/>
    </location>
</feature>
<keyword evidence="3 9" id="KW-0812">Transmembrane</keyword>
<dbReference type="PANTHER" id="PTHR31942">
    <property type="entry name" value="MLO-LIKE PROTEIN 1"/>
    <property type="match status" value="1"/>
</dbReference>
<feature type="compositionally biased region" description="Polar residues" evidence="8">
    <location>
        <begin position="307"/>
        <end position="325"/>
    </location>
</feature>
<feature type="compositionally biased region" description="Basic and acidic residues" evidence="8">
    <location>
        <begin position="897"/>
        <end position="917"/>
    </location>
</feature>
<evidence type="ECO:0000256" key="6">
    <source>
        <dbReference type="ARBA" id="ARBA00023136"/>
    </source>
</evidence>
<feature type="region of interest" description="Disordered" evidence="8">
    <location>
        <begin position="865"/>
        <end position="926"/>
    </location>
</feature>
<comment type="similarity">
    <text evidence="2">Belongs to the MLO family.</text>
</comment>
<dbReference type="GeneID" id="17321119"/>
<keyword evidence="11" id="KW-1185">Reference proteome</keyword>
<evidence type="ECO:0000256" key="1">
    <source>
        <dbReference type="ARBA" id="ARBA00004141"/>
    </source>
</evidence>
<dbReference type="PANTHER" id="PTHR31942:SF52">
    <property type="entry name" value="MLO-LIKE PROTEIN 1"/>
    <property type="match status" value="1"/>
</dbReference>
<dbReference type="Gramene" id="CDF33569">
    <property type="protein sequence ID" value="CDF33569"/>
    <property type="gene ID" value="CHC_T00002296001"/>
</dbReference>
<feature type="compositionally biased region" description="Basic residues" evidence="8">
    <location>
        <begin position="886"/>
        <end position="895"/>
    </location>
</feature>
<proteinExistence type="inferred from homology"/>
<gene>
    <name evidence="10" type="ORF">CHC_T00002296001</name>
</gene>
<keyword evidence="7" id="KW-0568">Pathogenesis-related protein</keyword>
<evidence type="ECO:0000313" key="11">
    <source>
        <dbReference type="Proteomes" id="UP000012073"/>
    </source>
</evidence>
<feature type="transmembrane region" description="Helical" evidence="9">
    <location>
        <begin position="725"/>
        <end position="752"/>
    </location>
</feature>
<dbReference type="OrthoDB" id="6030at2759"/>
<evidence type="ECO:0000256" key="9">
    <source>
        <dbReference type="SAM" id="Phobius"/>
    </source>
</evidence>
<keyword evidence="5 9" id="KW-1133">Transmembrane helix</keyword>
<protein>
    <submittedName>
        <fullName evidence="10">Uncharacterized protein</fullName>
    </submittedName>
</protein>
<dbReference type="AlphaFoldDB" id="R7Q6C9"/>
<feature type="region of interest" description="Disordered" evidence="8">
    <location>
        <begin position="483"/>
        <end position="503"/>
    </location>
</feature>
<keyword evidence="4" id="KW-0611">Plant defense</keyword>
<feature type="region of interest" description="Disordered" evidence="8">
    <location>
        <begin position="449"/>
        <end position="469"/>
    </location>
</feature>
<evidence type="ECO:0000313" key="10">
    <source>
        <dbReference type="EMBL" id="CDF33569.1"/>
    </source>
</evidence>
<reference evidence="11" key="1">
    <citation type="journal article" date="2013" name="Proc. Natl. Acad. Sci. U.S.A.">
        <title>Genome structure and metabolic features in the red seaweed Chondrus crispus shed light on evolution of the Archaeplastida.</title>
        <authorList>
            <person name="Collen J."/>
            <person name="Porcel B."/>
            <person name="Carre W."/>
            <person name="Ball S.G."/>
            <person name="Chaparro C."/>
            <person name="Tonon T."/>
            <person name="Barbeyron T."/>
            <person name="Michel G."/>
            <person name="Noel B."/>
            <person name="Valentin K."/>
            <person name="Elias M."/>
            <person name="Artiguenave F."/>
            <person name="Arun A."/>
            <person name="Aury J.M."/>
            <person name="Barbosa-Neto J.F."/>
            <person name="Bothwell J.H."/>
            <person name="Bouget F.Y."/>
            <person name="Brillet L."/>
            <person name="Cabello-Hurtado F."/>
            <person name="Capella-Gutierrez S."/>
            <person name="Charrier B."/>
            <person name="Cladiere L."/>
            <person name="Cock J.M."/>
            <person name="Coelho S.M."/>
            <person name="Colleoni C."/>
            <person name="Czjzek M."/>
            <person name="Da Silva C."/>
            <person name="Delage L."/>
            <person name="Denoeud F."/>
            <person name="Deschamps P."/>
            <person name="Dittami S.M."/>
            <person name="Gabaldon T."/>
            <person name="Gachon C.M."/>
            <person name="Groisillier A."/>
            <person name="Herve C."/>
            <person name="Jabbari K."/>
            <person name="Katinka M."/>
            <person name="Kloareg B."/>
            <person name="Kowalczyk N."/>
            <person name="Labadie K."/>
            <person name="Leblanc C."/>
            <person name="Lopez P.J."/>
            <person name="McLachlan D.H."/>
            <person name="Meslet-Cladiere L."/>
            <person name="Moustafa A."/>
            <person name="Nehr Z."/>
            <person name="Nyvall Collen P."/>
            <person name="Panaud O."/>
            <person name="Partensky F."/>
            <person name="Poulain J."/>
            <person name="Rensing S.A."/>
            <person name="Rousvoal S."/>
            <person name="Samson G."/>
            <person name="Symeonidi A."/>
            <person name="Weissenbach J."/>
            <person name="Zambounis A."/>
            <person name="Wincker P."/>
            <person name="Boyen C."/>
        </authorList>
    </citation>
    <scope>NUCLEOTIDE SEQUENCE [LARGE SCALE GENOMIC DNA]</scope>
    <source>
        <strain evidence="11">cv. Stackhouse</strain>
    </source>
</reference>
<feature type="compositionally biased region" description="Low complexity" evidence="8">
    <location>
        <begin position="628"/>
        <end position="639"/>
    </location>
</feature>
<feature type="transmembrane region" description="Helical" evidence="9">
    <location>
        <begin position="12"/>
        <end position="30"/>
    </location>
</feature>
<keyword evidence="6 9" id="KW-0472">Membrane</keyword>
<dbReference type="GO" id="GO:0006952">
    <property type="term" value="P:defense response"/>
    <property type="evidence" value="ECO:0007669"/>
    <property type="project" value="UniProtKB-KW"/>
</dbReference>
<dbReference type="KEGG" id="ccp:CHC_T00002296001"/>
<comment type="subcellular location">
    <subcellularLocation>
        <location evidence="1">Membrane</location>
        <topology evidence="1">Multi-pass membrane protein</topology>
    </subcellularLocation>
</comment>
<organism evidence="10 11">
    <name type="scientific">Chondrus crispus</name>
    <name type="common">Carrageen Irish moss</name>
    <name type="synonym">Polymorpha crispa</name>
    <dbReference type="NCBI Taxonomy" id="2769"/>
    <lineage>
        <taxon>Eukaryota</taxon>
        <taxon>Rhodophyta</taxon>
        <taxon>Florideophyceae</taxon>
        <taxon>Rhodymeniophycidae</taxon>
        <taxon>Gigartinales</taxon>
        <taxon>Gigartinaceae</taxon>
        <taxon>Chondrus</taxon>
    </lineage>
</organism>
<feature type="compositionally biased region" description="Basic and acidic residues" evidence="8">
    <location>
        <begin position="568"/>
        <end position="580"/>
    </location>
</feature>
<dbReference type="OMA" id="IRFQFIF"/>
<accession>R7Q6C9</accession>